<feature type="binding site" evidence="2">
    <location>
        <position position="39"/>
    </location>
    <ligand>
        <name>Fe cation</name>
        <dbReference type="ChEBI" id="CHEBI:24875"/>
        <label>1</label>
    </ligand>
</feature>
<dbReference type="GeneID" id="98000155"/>
<name>A0A3E3E223_9FIRM</name>
<dbReference type="AlphaFoldDB" id="A0A3E3E223"/>
<dbReference type="PANTHER" id="PTHR36303:SF1">
    <property type="entry name" value="2',3'-CYCLIC-NUCLEOTIDE 2'-PHOSPHODIESTERASE"/>
    <property type="match status" value="1"/>
</dbReference>
<feature type="binding site" evidence="2">
    <location>
        <position position="150"/>
    </location>
    <ligand>
        <name>Fe cation</name>
        <dbReference type="ChEBI" id="CHEBI:24875"/>
        <label>2</label>
    </ligand>
</feature>
<dbReference type="GO" id="GO:0046872">
    <property type="term" value="F:metal ion binding"/>
    <property type="evidence" value="ECO:0007669"/>
    <property type="project" value="UniProtKB-KW"/>
</dbReference>
<dbReference type="Pfam" id="PF13277">
    <property type="entry name" value="YmdB"/>
    <property type="match status" value="1"/>
</dbReference>
<dbReference type="SUPFAM" id="SSF56300">
    <property type="entry name" value="Metallo-dependent phosphatases"/>
    <property type="match status" value="1"/>
</dbReference>
<dbReference type="NCBIfam" id="TIGR00282">
    <property type="entry name" value="TIGR00282 family metallophosphoesterase"/>
    <property type="match status" value="1"/>
</dbReference>
<feature type="binding site" evidence="2">
    <location>
        <position position="67"/>
    </location>
    <ligand>
        <name>Fe cation</name>
        <dbReference type="ChEBI" id="CHEBI:24875"/>
        <label>2</label>
    </ligand>
</feature>
<dbReference type="PIRSF" id="PIRSF004789">
    <property type="entry name" value="DR1281"/>
    <property type="match status" value="1"/>
</dbReference>
<reference evidence="3 4" key="1">
    <citation type="submission" date="2018-08" db="EMBL/GenBank/DDBJ databases">
        <title>A genome reference for cultivated species of the human gut microbiota.</title>
        <authorList>
            <person name="Zou Y."/>
            <person name="Xue W."/>
            <person name="Luo G."/>
        </authorList>
    </citation>
    <scope>NUCLEOTIDE SEQUENCE [LARGE SCALE GENOMIC DNA]</scope>
    <source>
        <strain evidence="3 4">AM25-6</strain>
    </source>
</reference>
<dbReference type="Proteomes" id="UP000261212">
    <property type="component" value="Unassembled WGS sequence"/>
</dbReference>
<dbReference type="Gene3D" id="3.60.21.10">
    <property type="match status" value="1"/>
</dbReference>
<comment type="caution">
    <text evidence="3">The sequence shown here is derived from an EMBL/GenBank/DDBJ whole genome shotgun (WGS) entry which is preliminary data.</text>
</comment>
<dbReference type="RefSeq" id="WP_007049804.1">
    <property type="nucleotide sequence ID" value="NZ_CABKNJ010000002.1"/>
</dbReference>
<evidence type="ECO:0000313" key="3">
    <source>
        <dbReference type="EMBL" id="RGD75611.1"/>
    </source>
</evidence>
<feature type="active site" description="Proton donor" evidence="1">
    <location>
        <position position="68"/>
    </location>
</feature>
<protein>
    <submittedName>
        <fullName evidence="3">TIGR00282 family metallophosphoesterase</fullName>
    </submittedName>
</protein>
<evidence type="ECO:0000313" key="4">
    <source>
        <dbReference type="Proteomes" id="UP000261212"/>
    </source>
</evidence>
<organism evidence="3 4">
    <name type="scientific">Anaerofustis stercorihominis</name>
    <dbReference type="NCBI Taxonomy" id="214853"/>
    <lineage>
        <taxon>Bacteria</taxon>
        <taxon>Bacillati</taxon>
        <taxon>Bacillota</taxon>
        <taxon>Clostridia</taxon>
        <taxon>Eubacteriales</taxon>
        <taxon>Eubacteriaceae</taxon>
        <taxon>Anaerofustis</taxon>
    </lineage>
</organism>
<feature type="binding site" evidence="2">
    <location>
        <position position="175"/>
    </location>
    <ligand>
        <name>Fe cation</name>
        <dbReference type="ChEBI" id="CHEBI:24875"/>
        <label>2</label>
    </ligand>
</feature>
<sequence>MKILVFGDIFAKYGRKLIVDELSNIKAEYKADFVIANGENSANGKGITRKVYNELIGCGIDVITSGNHIWDNKDIYNFIQEEDRILRPSNYPAPCPGRGYEIYRVGKVRVGVVNLSGTTYLNPLDNPFEEAERIYEEIKNITDIIMLDFHAEATSEKIAMGYFVDGKFSGVYGTHTHVQTADNMVLSGGTGYLTDVGMCGSVDGVIGVDRDFIVKKFKVQRPAGKYALAEGRRQINGAVFTFDDSTFKCVDVERIYKIYD</sequence>
<dbReference type="GO" id="GO:0004113">
    <property type="term" value="F:2',3'-cyclic-nucleotide 3'-phosphodiesterase activity"/>
    <property type="evidence" value="ECO:0007669"/>
    <property type="project" value="TreeGrafter"/>
</dbReference>
<dbReference type="InterPro" id="IPR005235">
    <property type="entry name" value="YmdB-like"/>
</dbReference>
<feature type="binding site" evidence="2">
    <location>
        <position position="8"/>
    </location>
    <ligand>
        <name>Fe cation</name>
        <dbReference type="ChEBI" id="CHEBI:24875"/>
        <label>1</label>
    </ligand>
</feature>
<dbReference type="EMBL" id="QUSM01000002">
    <property type="protein sequence ID" value="RGD75611.1"/>
    <property type="molecule type" value="Genomic_DNA"/>
</dbReference>
<keyword evidence="2" id="KW-0479">Metal-binding</keyword>
<evidence type="ECO:0000256" key="1">
    <source>
        <dbReference type="PIRSR" id="PIRSR004789-50"/>
    </source>
</evidence>
<gene>
    <name evidence="3" type="ORF">DW687_04610</name>
</gene>
<feature type="binding site" evidence="2">
    <location>
        <position position="39"/>
    </location>
    <ligand>
        <name>Fe cation</name>
        <dbReference type="ChEBI" id="CHEBI:24875"/>
        <label>2</label>
    </ligand>
</feature>
<feature type="binding site" evidence="2">
    <location>
        <position position="177"/>
    </location>
    <ligand>
        <name>Fe cation</name>
        <dbReference type="ChEBI" id="CHEBI:24875"/>
        <label>1</label>
    </ligand>
</feature>
<accession>A0A3E3E223</accession>
<dbReference type="PANTHER" id="PTHR36303">
    <property type="entry name" value="2',3'-CYCLIC-NUCLEOTIDE 2'-PHOSPHODIESTERASE"/>
    <property type="match status" value="1"/>
</dbReference>
<feature type="binding site" evidence="2">
    <location>
        <position position="40"/>
    </location>
    <ligand>
        <name>Fe cation</name>
        <dbReference type="ChEBI" id="CHEBI:24875"/>
        <label>1</label>
    </ligand>
</feature>
<proteinExistence type="predicted"/>
<dbReference type="InterPro" id="IPR029052">
    <property type="entry name" value="Metallo-depent_PP-like"/>
</dbReference>
<evidence type="ECO:0000256" key="2">
    <source>
        <dbReference type="PIRSR" id="PIRSR004789-51"/>
    </source>
</evidence>